<reference evidence="2" key="1">
    <citation type="journal article" date="2010" name="Nature">
        <title>The dynamic genome of Hydra.</title>
        <authorList>
            <person name="Chapman J.A."/>
            <person name="Kirkness E.F."/>
            <person name="Simakov O."/>
            <person name="Hampson S.E."/>
            <person name="Mitros T."/>
            <person name="Weinmaier T."/>
            <person name="Rattei T."/>
            <person name="Balasubramanian P.G."/>
            <person name="Borman J."/>
            <person name="Busam D."/>
            <person name="Disbennett K."/>
            <person name="Pfannkoch C."/>
            <person name="Sumin N."/>
            <person name="Sutton G."/>
            <person name="Viswanathan L."/>
            <person name="Walenz B."/>
            <person name="Goodstein D.M."/>
            <person name="Hellsten U."/>
            <person name="Kawashima T."/>
            <person name="Prochnik S.E."/>
            <person name="Putnam N.H."/>
            <person name="Shu S."/>
            <person name="Blumberg B."/>
            <person name="Dana C.E."/>
            <person name="Gee L."/>
            <person name="Kibler D.F."/>
            <person name="Law L."/>
            <person name="Lindgens D."/>
            <person name="Martinez D.E."/>
            <person name="Peng J."/>
            <person name="Wigge P.A."/>
            <person name="Bertulat B."/>
            <person name="Guder C."/>
            <person name="Nakamura Y."/>
            <person name="Ozbek S."/>
            <person name="Watanabe H."/>
            <person name="Khalturin K."/>
            <person name="Hemmrich G."/>
            <person name="Franke A."/>
            <person name="Augustin R."/>
            <person name="Fraune S."/>
            <person name="Hayakawa E."/>
            <person name="Hayakawa S."/>
            <person name="Hirose M."/>
            <person name="Hwang J."/>
            <person name="Ikeo K."/>
            <person name="Nishimiya-Fujisawa C."/>
            <person name="Ogura A."/>
            <person name="Takahashi T."/>
            <person name="Steinmetz P.R."/>
            <person name="Zhang X."/>
            <person name="Aufschnaiter R."/>
            <person name="Eder M.K."/>
            <person name="Gorny A.K."/>
            <person name="Salvenmoser W."/>
            <person name="Heimberg A.M."/>
            <person name="Wheeler B.M."/>
            <person name="Peterson K.J."/>
            <person name="Boettger A."/>
            <person name="Tischler P."/>
            <person name="Wolf A."/>
            <person name="Gojobori T."/>
            <person name="Remington K.A."/>
            <person name="Strausberg R.L."/>
            <person name="Venter J."/>
            <person name="Technau U."/>
            <person name="Hobmayer B."/>
            <person name="Bosch T.C."/>
            <person name="Holstein T.W."/>
            <person name="Fujisawa T."/>
            <person name="Bode H.R."/>
            <person name="David C.N."/>
            <person name="Rokhsar D.S."/>
            <person name="Steele R.E."/>
        </authorList>
    </citation>
    <scope>NUCLEOTIDE SEQUENCE</scope>
</reference>
<protein>
    <submittedName>
        <fullName evidence="2">Uncharacterized protein</fullName>
    </submittedName>
</protein>
<dbReference type="AlphaFoldDB" id="C9YBF5"/>
<name>C9YBF5_CURXX</name>
<dbReference type="EMBL" id="FN543104">
    <property type="protein sequence ID" value="CBA29918.1"/>
    <property type="molecule type" value="Genomic_DNA"/>
</dbReference>
<gene>
    <name evidence="2" type="ORF">Csp_A14560</name>
</gene>
<keyword evidence="1" id="KW-0472">Membrane</keyword>
<evidence type="ECO:0000256" key="1">
    <source>
        <dbReference type="SAM" id="Phobius"/>
    </source>
</evidence>
<keyword evidence="1" id="KW-0812">Transmembrane</keyword>
<evidence type="ECO:0000313" key="2">
    <source>
        <dbReference type="EMBL" id="CBA29918.1"/>
    </source>
</evidence>
<keyword evidence="1" id="KW-1133">Transmembrane helix</keyword>
<feature type="transmembrane region" description="Helical" evidence="1">
    <location>
        <begin position="6"/>
        <end position="22"/>
    </location>
</feature>
<accession>C9YBF5</accession>
<proteinExistence type="predicted"/>
<organism evidence="2">
    <name type="scientific">Curvibacter symbiont subsp. Hydra magnipapillata</name>
    <dbReference type="NCBI Taxonomy" id="667019"/>
    <lineage>
        <taxon>Bacteria</taxon>
        <taxon>Pseudomonadati</taxon>
        <taxon>Pseudomonadota</taxon>
        <taxon>Betaproteobacteria</taxon>
        <taxon>Burkholderiales</taxon>
        <taxon>Comamonadaceae</taxon>
        <taxon>Curvibacter</taxon>
    </lineage>
</organism>
<sequence>MGVPMAMILVIVIVRIVFMGGGHKDFPLNMSKLHNL</sequence>